<dbReference type="AlphaFoldDB" id="A0AA40XXP7"/>
<proteinExistence type="predicted"/>
<reference evidence="1" key="1">
    <citation type="submission" date="2020-11" db="EMBL/GenBank/DDBJ databases">
        <title>Enhanced detection system for hospital associated transmission using whole genome sequencing surveillance.</title>
        <authorList>
            <person name="Harrison L.H."/>
            <person name="Van Tyne D."/>
            <person name="Marsh J.W."/>
            <person name="Griffith M.P."/>
            <person name="Snyder D.J."/>
            <person name="Cooper V.S."/>
            <person name="Mustapha M."/>
        </authorList>
    </citation>
    <scope>NUCLEOTIDE SEQUENCE</scope>
    <source>
        <strain evidence="1">STEN00092</strain>
    </source>
</reference>
<protein>
    <submittedName>
        <fullName evidence="1">Uncharacterized protein</fullName>
    </submittedName>
</protein>
<evidence type="ECO:0000313" key="2">
    <source>
        <dbReference type="Proteomes" id="UP000616785"/>
    </source>
</evidence>
<dbReference type="Proteomes" id="UP000616785">
    <property type="component" value="Unassembled WGS sequence"/>
</dbReference>
<organism evidence="1 2">
    <name type="scientific">Stenotrophomonas maltophilia</name>
    <name type="common">Pseudomonas maltophilia</name>
    <name type="synonym">Xanthomonas maltophilia</name>
    <dbReference type="NCBI Taxonomy" id="40324"/>
    <lineage>
        <taxon>Bacteria</taxon>
        <taxon>Pseudomonadati</taxon>
        <taxon>Pseudomonadota</taxon>
        <taxon>Gammaproteobacteria</taxon>
        <taxon>Lysobacterales</taxon>
        <taxon>Lysobacteraceae</taxon>
        <taxon>Stenotrophomonas</taxon>
        <taxon>Stenotrophomonas maltophilia group</taxon>
    </lineage>
</organism>
<comment type="caution">
    <text evidence="1">The sequence shown here is derived from an EMBL/GenBank/DDBJ whole genome shotgun (WGS) entry which is preliminary data.</text>
</comment>
<sequence>MSIFDDLVDLAHLEAESDYQISAKAVRDIRRAITFGIFAAADGTKINQARASAQMMGQEWPEVAHSVAPGDSFEQTIQEMAGALLWLEYASHLRKPGAASSALSSAEEAP</sequence>
<dbReference type="EMBL" id="JADUNO010000015">
    <property type="protein sequence ID" value="MBH1639166.1"/>
    <property type="molecule type" value="Genomic_DNA"/>
</dbReference>
<gene>
    <name evidence="1" type="ORF">I5U57_06850</name>
</gene>
<accession>A0AA40XXP7</accession>
<evidence type="ECO:0000313" key="1">
    <source>
        <dbReference type="EMBL" id="MBH1639166.1"/>
    </source>
</evidence>
<name>A0AA40XXP7_STEMA</name>